<keyword evidence="1" id="KW-0472">Membrane</keyword>
<name>A0A1Y5S0B3_9PROT</name>
<protein>
    <submittedName>
        <fullName evidence="2">Spermidine synthase</fullName>
    </submittedName>
</protein>
<feature type="transmembrane region" description="Helical" evidence="1">
    <location>
        <begin position="164"/>
        <end position="182"/>
    </location>
</feature>
<keyword evidence="3" id="KW-1185">Reference proteome</keyword>
<feature type="transmembrane region" description="Helical" evidence="1">
    <location>
        <begin position="7"/>
        <end position="26"/>
    </location>
</feature>
<evidence type="ECO:0000313" key="2">
    <source>
        <dbReference type="EMBL" id="SLN27046.1"/>
    </source>
</evidence>
<feature type="transmembrane region" description="Helical" evidence="1">
    <location>
        <begin position="625"/>
        <end position="646"/>
    </location>
</feature>
<dbReference type="InParanoid" id="A0A1Y5S0B3"/>
<dbReference type="RefSeq" id="WP_139839507.1">
    <property type="nucleotide sequence ID" value="NZ_FWFR01000001.1"/>
</dbReference>
<keyword evidence="1" id="KW-1133">Transmembrane helix</keyword>
<feature type="transmembrane region" description="Helical" evidence="1">
    <location>
        <begin position="67"/>
        <end position="85"/>
    </location>
</feature>
<feature type="transmembrane region" description="Helical" evidence="1">
    <location>
        <begin position="685"/>
        <end position="703"/>
    </location>
</feature>
<keyword evidence="1" id="KW-0812">Transmembrane</keyword>
<dbReference type="AlphaFoldDB" id="A0A1Y5S0B3"/>
<sequence>MRRISCGIFLIAFVTLVSELLLIRVFDVILTANIGYMIITCAMFSLGLGGIYLVLFPNFLQGEPRKIAVQASIGYALTLALFLPICNALPFDYEDIAAHPVKQLLAFLGVYLALMAPFFAAGLIFSKIFSFHADKIGRLYFFDLVGAGVGCVAFVPFLPLIGPGGLLIAAGGMALLAGAMFATTRVTTATLAVAGLALMAVPAVHAPAIYDFDFHVDKRGVRTAADEGRIEFSRWDPISRIDVVRPSEGDSGDLGPNRFHVAYDGGTQSTHFYKFDGDYDALRRGLEDGSVDPDQQFWFLSVAASHYLKRDSGAEVLVIGSAGGQEAKAALTFGAASVDAVEMVGTVTELAKGPYADYIGNLFNDSRVRTVRGEGRSFLRAREKRYDIIQIFSNHTSSSIASGTGAMQTTYLQTAGAYVEYFSHLKPDGVLQINHHVFPRMITTAALAWKRMGLTDFQRHVAIFEREVELDAVPTLLIKMTPWTAEELDDLQGFLAKSPQQVQLIENPTHPQRSFLPASFYSGDYSDEGLEDSPIRLYPSTDDRPFFNYLRASLGHVVEDKALHIDRSTAGIQNSQLRRFVPTDIIHLVVTTISAFVFALIFILLPMRFAPVAQAVGEGRASFIAYFACLGFGFIVLELTLVQIFMELIGPPLHTFSTVLFSMLLFSGIGSLAGTGLRVQIDGRWWLPFAGIAVCGLLLVLFYEPFIQAGLVLPLTGRILLTVAAVAPLSFFLGMPFPLGVSALAGFPRRLVAWAWAINGLFTVIGGIASVLLALYLGFEVTMTIAFSAYLLACSQVLLLRRGHFLRLARGLGAQVAAQ</sequence>
<feature type="transmembrane region" description="Helical" evidence="1">
    <location>
        <begin position="715"/>
        <end position="739"/>
    </location>
</feature>
<feature type="transmembrane region" description="Helical" evidence="1">
    <location>
        <begin position="137"/>
        <end position="158"/>
    </location>
</feature>
<dbReference type="InterPro" id="IPR029063">
    <property type="entry name" value="SAM-dependent_MTases_sf"/>
</dbReference>
<dbReference type="Proteomes" id="UP000193200">
    <property type="component" value="Unassembled WGS sequence"/>
</dbReference>
<dbReference type="SUPFAM" id="SSF53335">
    <property type="entry name" value="S-adenosyl-L-methionine-dependent methyltransferases"/>
    <property type="match status" value="1"/>
</dbReference>
<evidence type="ECO:0000313" key="3">
    <source>
        <dbReference type="Proteomes" id="UP000193200"/>
    </source>
</evidence>
<feature type="transmembrane region" description="Helical" evidence="1">
    <location>
        <begin position="781"/>
        <end position="800"/>
    </location>
</feature>
<reference evidence="2 3" key="1">
    <citation type="submission" date="2017-03" db="EMBL/GenBank/DDBJ databases">
        <authorList>
            <person name="Afonso C.L."/>
            <person name="Miller P.J."/>
            <person name="Scott M.A."/>
            <person name="Spackman E."/>
            <person name="Goraichik I."/>
            <person name="Dimitrov K.M."/>
            <person name="Suarez D.L."/>
            <person name="Swayne D.E."/>
        </authorList>
    </citation>
    <scope>NUCLEOTIDE SEQUENCE [LARGE SCALE GENOMIC DNA]</scope>
    <source>
        <strain evidence="2 3">CECT 7691</strain>
    </source>
</reference>
<feature type="transmembrane region" description="Helical" evidence="1">
    <location>
        <begin position="751"/>
        <end position="775"/>
    </location>
</feature>
<proteinExistence type="predicted"/>
<feature type="transmembrane region" description="Helical" evidence="1">
    <location>
        <begin position="585"/>
        <end position="605"/>
    </location>
</feature>
<gene>
    <name evidence="2" type="ORF">OCH7691_00875</name>
</gene>
<dbReference type="OrthoDB" id="7282445at2"/>
<organism evidence="2 3">
    <name type="scientific">Oceanibacterium hippocampi</name>
    <dbReference type="NCBI Taxonomy" id="745714"/>
    <lineage>
        <taxon>Bacteria</taxon>
        <taxon>Pseudomonadati</taxon>
        <taxon>Pseudomonadota</taxon>
        <taxon>Alphaproteobacteria</taxon>
        <taxon>Sneathiellales</taxon>
        <taxon>Sneathiellaceae</taxon>
        <taxon>Oceanibacterium</taxon>
    </lineage>
</organism>
<accession>A0A1Y5S0B3</accession>
<feature type="transmembrane region" description="Helical" evidence="1">
    <location>
        <begin position="32"/>
        <end position="55"/>
    </location>
</feature>
<evidence type="ECO:0000256" key="1">
    <source>
        <dbReference type="SAM" id="Phobius"/>
    </source>
</evidence>
<dbReference type="Gene3D" id="3.40.50.150">
    <property type="entry name" value="Vaccinia Virus protein VP39"/>
    <property type="match status" value="1"/>
</dbReference>
<feature type="transmembrane region" description="Helical" evidence="1">
    <location>
        <begin position="105"/>
        <end position="125"/>
    </location>
</feature>
<feature type="transmembrane region" description="Helical" evidence="1">
    <location>
        <begin position="652"/>
        <end position="673"/>
    </location>
</feature>
<feature type="transmembrane region" description="Helical" evidence="1">
    <location>
        <begin position="189"/>
        <end position="210"/>
    </location>
</feature>
<dbReference type="EMBL" id="FWFR01000001">
    <property type="protein sequence ID" value="SLN27046.1"/>
    <property type="molecule type" value="Genomic_DNA"/>
</dbReference>